<evidence type="ECO:0000313" key="3">
    <source>
        <dbReference type="Proteomes" id="UP000008311"/>
    </source>
</evidence>
<dbReference type="Proteomes" id="UP000008311">
    <property type="component" value="Unassembled WGS sequence"/>
</dbReference>
<reference evidence="3" key="1">
    <citation type="journal article" date="2010" name="Nat. Biotechnol.">
        <title>Draft genome sequence of the oilseed species Ricinus communis.</title>
        <authorList>
            <person name="Chan A.P."/>
            <person name="Crabtree J."/>
            <person name="Zhao Q."/>
            <person name="Lorenzi H."/>
            <person name="Orvis J."/>
            <person name="Puiu D."/>
            <person name="Melake-Berhan A."/>
            <person name="Jones K.M."/>
            <person name="Redman J."/>
            <person name="Chen G."/>
            <person name="Cahoon E.B."/>
            <person name="Gedil M."/>
            <person name="Stanke M."/>
            <person name="Haas B.J."/>
            <person name="Wortman J.R."/>
            <person name="Fraser-Liggett C.M."/>
            <person name="Ravel J."/>
            <person name="Rabinowicz P.D."/>
        </authorList>
    </citation>
    <scope>NUCLEOTIDE SEQUENCE [LARGE SCALE GENOMIC DNA]</scope>
    <source>
        <strain evidence="3">cv. Hale</strain>
    </source>
</reference>
<organism evidence="2 3">
    <name type="scientific">Ricinus communis</name>
    <name type="common">Castor bean</name>
    <dbReference type="NCBI Taxonomy" id="3988"/>
    <lineage>
        <taxon>Eukaryota</taxon>
        <taxon>Viridiplantae</taxon>
        <taxon>Streptophyta</taxon>
        <taxon>Embryophyta</taxon>
        <taxon>Tracheophyta</taxon>
        <taxon>Spermatophyta</taxon>
        <taxon>Magnoliopsida</taxon>
        <taxon>eudicotyledons</taxon>
        <taxon>Gunneridae</taxon>
        <taxon>Pentapetalae</taxon>
        <taxon>rosids</taxon>
        <taxon>fabids</taxon>
        <taxon>Malpighiales</taxon>
        <taxon>Euphorbiaceae</taxon>
        <taxon>Acalyphoideae</taxon>
        <taxon>Acalypheae</taxon>
        <taxon>Ricinus</taxon>
    </lineage>
</organism>
<protein>
    <submittedName>
        <fullName evidence="2">Uncharacterized protein</fullName>
    </submittedName>
</protein>
<accession>B9TBL0</accession>
<gene>
    <name evidence="2" type="ORF">RCOM_2020510</name>
</gene>
<feature type="region of interest" description="Disordered" evidence="1">
    <location>
        <begin position="197"/>
        <end position="221"/>
    </location>
</feature>
<feature type="compositionally biased region" description="Basic residues" evidence="1">
    <location>
        <begin position="204"/>
        <end position="221"/>
    </location>
</feature>
<evidence type="ECO:0000256" key="1">
    <source>
        <dbReference type="SAM" id="MobiDB-lite"/>
    </source>
</evidence>
<dbReference type="AlphaFoldDB" id="B9TBL0"/>
<name>B9TBL0_RICCO</name>
<dbReference type="EMBL" id="EQ976579">
    <property type="protein sequence ID" value="EEF26754.1"/>
    <property type="molecule type" value="Genomic_DNA"/>
</dbReference>
<keyword evidence="3" id="KW-1185">Reference proteome</keyword>
<evidence type="ECO:0000313" key="2">
    <source>
        <dbReference type="EMBL" id="EEF26754.1"/>
    </source>
</evidence>
<dbReference type="InParanoid" id="B9TBL0"/>
<proteinExistence type="predicted"/>
<sequence length="342" mass="37698">MPHLSFYVTNLLIPGDPPQLTITTPSGGWKLEQVAEYARAKQTIRAATGARAPELPIMNTYILDHASVGQLRPAVDEKALEELTPILLAASYATGMSVTIRDGTLAGPPLLGSPTPEWPRPRAMDGPSWVVNTSAEFVALVEAFLTSWPGAGREEKALLLVHHWLDALACWSMEDLYLSATTLLQVIAATEETKLRTERERAGNKKQRAGGKRTGSKKRHVRGKATDETKLYFYAALKEASRRMQIRKPSFEAKEMRDSLVHEGSLRGIWMDVVDRTRKEGVGENADDGGDRLTDQAICARVVADVMNWFDAYVHAALRLGKVAKTRFGAHDFATLNAYSLS</sequence>